<dbReference type="NCBIfam" id="TIGR01730">
    <property type="entry name" value="RND_mfp"/>
    <property type="match status" value="1"/>
</dbReference>
<keyword evidence="5" id="KW-1185">Reference proteome</keyword>
<proteinExistence type="inferred from homology"/>
<dbReference type="GO" id="GO:0015562">
    <property type="term" value="F:efflux transmembrane transporter activity"/>
    <property type="evidence" value="ECO:0007669"/>
    <property type="project" value="TreeGrafter"/>
</dbReference>
<dbReference type="AlphaFoldDB" id="A0A7C9RAL5"/>
<dbReference type="Proteomes" id="UP000481252">
    <property type="component" value="Unassembled WGS sequence"/>
</dbReference>
<dbReference type="PANTHER" id="PTHR30469">
    <property type="entry name" value="MULTIDRUG RESISTANCE PROTEIN MDTA"/>
    <property type="match status" value="1"/>
</dbReference>
<comment type="similarity">
    <text evidence="1">Belongs to the membrane fusion protein (MFP) (TC 8.A.1) family.</text>
</comment>
<dbReference type="Pfam" id="PF25954">
    <property type="entry name" value="Beta-barrel_RND_2"/>
    <property type="match status" value="1"/>
</dbReference>
<sequence>MAAWKQIVFTLVILVVAAAAWARFYPGAPDILARWGIDWAYGATAKTEGTASAAGGNRQRGPQTAVITAPVTSATINDRLQAIGTGRANASVAINPYSSGRLTELVVTPGSKVEAGAVIARLDSDGEKIAVDRAKVAVADAQSKSDRAKTLRGTNTVTAVQVSDAQLALDNAQLALQEAQLALERRAIVAPISGIVGILPIEAGNYVTTTTTVATIDDRSSIIIDFWVPERFTTAVAVGQPLTATPIAMPGQTFKGTVSAVDNRLEEASRTLLVRAKIENVGDKLRAGMSFQVAMGFPGDTYPSVDPLAIQWGTDGAFVWAIQGGKAKRTPVRIIQRNSESVLIDAPIMAGDIVVTEGVHAVREGADVLIAGAEPRTATPAPAAGSGS</sequence>
<dbReference type="Gene3D" id="2.40.420.20">
    <property type="match status" value="1"/>
</dbReference>
<dbReference type="FunFam" id="2.40.30.170:FF:000010">
    <property type="entry name" value="Efflux RND transporter periplasmic adaptor subunit"/>
    <property type="match status" value="1"/>
</dbReference>
<gene>
    <name evidence="4" type="ORF">G6N74_24900</name>
</gene>
<dbReference type="Pfam" id="PF25917">
    <property type="entry name" value="BSH_RND"/>
    <property type="match status" value="1"/>
</dbReference>
<feature type="domain" description="CusB-like beta-barrel" evidence="3">
    <location>
        <begin position="226"/>
        <end position="295"/>
    </location>
</feature>
<evidence type="ECO:0000256" key="1">
    <source>
        <dbReference type="ARBA" id="ARBA00009477"/>
    </source>
</evidence>
<dbReference type="GO" id="GO:1990281">
    <property type="term" value="C:efflux pump complex"/>
    <property type="evidence" value="ECO:0007669"/>
    <property type="project" value="TreeGrafter"/>
</dbReference>
<dbReference type="InterPro" id="IPR058792">
    <property type="entry name" value="Beta-barrel_RND_2"/>
</dbReference>
<dbReference type="InterPro" id="IPR058625">
    <property type="entry name" value="MdtA-like_BSH"/>
</dbReference>
<evidence type="ECO:0000259" key="3">
    <source>
        <dbReference type="Pfam" id="PF25954"/>
    </source>
</evidence>
<evidence type="ECO:0000259" key="2">
    <source>
        <dbReference type="Pfam" id="PF25917"/>
    </source>
</evidence>
<dbReference type="RefSeq" id="WP_165120704.1">
    <property type="nucleotide sequence ID" value="NZ_JAAKZG010000014.1"/>
</dbReference>
<dbReference type="SUPFAM" id="SSF111369">
    <property type="entry name" value="HlyD-like secretion proteins"/>
    <property type="match status" value="1"/>
</dbReference>
<dbReference type="InterPro" id="IPR006143">
    <property type="entry name" value="RND_pump_MFP"/>
</dbReference>
<dbReference type="Gene3D" id="2.40.30.170">
    <property type="match status" value="1"/>
</dbReference>
<evidence type="ECO:0000313" key="4">
    <source>
        <dbReference type="EMBL" id="NGN44314.1"/>
    </source>
</evidence>
<protein>
    <submittedName>
        <fullName evidence="4">Efflux RND transporter periplasmic adaptor subunit</fullName>
    </submittedName>
</protein>
<accession>A0A7C9RAL5</accession>
<evidence type="ECO:0000313" key="5">
    <source>
        <dbReference type="Proteomes" id="UP000481252"/>
    </source>
</evidence>
<dbReference type="Gene3D" id="1.10.287.470">
    <property type="entry name" value="Helix hairpin bin"/>
    <property type="match status" value="1"/>
</dbReference>
<dbReference type="EMBL" id="JAAKZG010000014">
    <property type="protein sequence ID" value="NGN44314.1"/>
    <property type="molecule type" value="Genomic_DNA"/>
</dbReference>
<name>A0A7C9RAL5_9HYPH</name>
<dbReference type="PANTHER" id="PTHR30469:SF13">
    <property type="entry name" value="HAE1 FAMILY EFFLUX PUMP MFP COMPONENT"/>
    <property type="match status" value="1"/>
</dbReference>
<reference evidence="4 5" key="1">
    <citation type="submission" date="2020-02" db="EMBL/GenBank/DDBJ databases">
        <title>Genome sequence of the type strain CGMCC 1.15528 of Mesorhizobium zhangyense.</title>
        <authorList>
            <person name="Gao J."/>
            <person name="Sun J."/>
        </authorList>
    </citation>
    <scope>NUCLEOTIDE SEQUENCE [LARGE SCALE GENOMIC DNA]</scope>
    <source>
        <strain evidence="4 5">CGMCC 1.15528</strain>
    </source>
</reference>
<organism evidence="4 5">
    <name type="scientific">Mesorhizobium zhangyense</name>
    <dbReference type="NCBI Taxonomy" id="1776730"/>
    <lineage>
        <taxon>Bacteria</taxon>
        <taxon>Pseudomonadati</taxon>
        <taxon>Pseudomonadota</taxon>
        <taxon>Alphaproteobacteria</taxon>
        <taxon>Hyphomicrobiales</taxon>
        <taxon>Phyllobacteriaceae</taxon>
        <taxon>Mesorhizobium</taxon>
    </lineage>
</organism>
<comment type="caution">
    <text evidence="4">The sequence shown here is derived from an EMBL/GenBank/DDBJ whole genome shotgun (WGS) entry which is preliminary data.</text>
</comment>
<feature type="domain" description="Multidrug resistance protein MdtA-like barrel-sandwich hybrid" evidence="2">
    <location>
        <begin position="92"/>
        <end position="214"/>
    </location>
</feature>
<dbReference type="Gene3D" id="2.40.50.100">
    <property type="match status" value="1"/>
</dbReference>